<accession>A0A1I0MJ11</accession>
<dbReference type="CDD" id="cd03188">
    <property type="entry name" value="GST_C_Beta"/>
    <property type="match status" value="1"/>
</dbReference>
<proteinExistence type="predicted"/>
<dbReference type="GO" id="GO:0016740">
    <property type="term" value="F:transferase activity"/>
    <property type="evidence" value="ECO:0007669"/>
    <property type="project" value="UniProtKB-KW"/>
</dbReference>
<dbReference type="SUPFAM" id="SSF47616">
    <property type="entry name" value="GST C-terminal domain-like"/>
    <property type="match status" value="1"/>
</dbReference>
<feature type="signal peptide" evidence="1">
    <location>
        <begin position="1"/>
        <end position="27"/>
    </location>
</feature>
<dbReference type="InterPro" id="IPR004045">
    <property type="entry name" value="Glutathione_S-Trfase_N"/>
</dbReference>
<dbReference type="SFLD" id="SFLDG00358">
    <property type="entry name" value="Main_(cytGST)"/>
    <property type="match status" value="1"/>
</dbReference>
<dbReference type="SFLD" id="SFLDG01150">
    <property type="entry name" value="Main.1:_Beta-like"/>
    <property type="match status" value="1"/>
</dbReference>
<dbReference type="InterPro" id="IPR036282">
    <property type="entry name" value="Glutathione-S-Trfase_C_sf"/>
</dbReference>
<protein>
    <submittedName>
        <fullName evidence="4">Glutathione S-transferase</fullName>
    </submittedName>
</protein>
<dbReference type="PANTHER" id="PTHR44051">
    <property type="entry name" value="GLUTATHIONE S-TRANSFERASE-RELATED"/>
    <property type="match status" value="1"/>
</dbReference>
<dbReference type="InterPro" id="IPR010987">
    <property type="entry name" value="Glutathione-S-Trfase_C-like"/>
</dbReference>
<organism evidence="4 5">
    <name type="scientific">Cognatiyoonia koreensis</name>
    <dbReference type="NCBI Taxonomy" id="364200"/>
    <lineage>
        <taxon>Bacteria</taxon>
        <taxon>Pseudomonadati</taxon>
        <taxon>Pseudomonadota</taxon>
        <taxon>Alphaproteobacteria</taxon>
        <taxon>Rhodobacterales</taxon>
        <taxon>Paracoccaceae</taxon>
        <taxon>Cognatiyoonia</taxon>
    </lineage>
</organism>
<dbReference type="PROSITE" id="PS50404">
    <property type="entry name" value="GST_NTER"/>
    <property type="match status" value="1"/>
</dbReference>
<evidence type="ECO:0000259" key="2">
    <source>
        <dbReference type="PROSITE" id="PS50404"/>
    </source>
</evidence>
<dbReference type="SFLD" id="SFLDS00019">
    <property type="entry name" value="Glutathione_Transferase_(cytos"/>
    <property type="match status" value="1"/>
</dbReference>
<dbReference type="PANTHER" id="PTHR44051:SF8">
    <property type="entry name" value="GLUTATHIONE S-TRANSFERASE GSTA"/>
    <property type="match status" value="1"/>
</dbReference>
<gene>
    <name evidence="4" type="ORF">SAMN04488515_0046</name>
</gene>
<keyword evidence="4" id="KW-0808">Transferase</keyword>
<feature type="domain" description="GST N-terminal" evidence="2">
    <location>
        <begin position="1"/>
        <end position="80"/>
    </location>
</feature>
<sequence>MLKFYYSKGSSALAAHILLLEVAADFAAIEVPIGQGSHQQADFLARNPKGRIPVLETPDGVITENPAILEYIAATHPASATLPNGIFAQSEARSLCAYLCATVHVAFAHLKRAPRWADTIAAQDDMRQVAPRNLAACAAYLDQCLRLGPWAMGSSYTYCDPYLFLIGHWLAAADVSLAPYERLVAHRDAMLARPATQAAMAAHDLD</sequence>
<dbReference type="SUPFAM" id="SSF52833">
    <property type="entry name" value="Thioredoxin-like"/>
    <property type="match status" value="1"/>
</dbReference>
<dbReference type="EMBL" id="FOIZ01000001">
    <property type="protein sequence ID" value="SEV88289.1"/>
    <property type="molecule type" value="Genomic_DNA"/>
</dbReference>
<feature type="chain" id="PRO_5011548918" evidence="1">
    <location>
        <begin position="28"/>
        <end position="206"/>
    </location>
</feature>
<dbReference type="STRING" id="364200.SAMN04488515_0046"/>
<dbReference type="AlphaFoldDB" id="A0A1I0MJ11"/>
<evidence type="ECO:0000313" key="4">
    <source>
        <dbReference type="EMBL" id="SEV88289.1"/>
    </source>
</evidence>
<evidence type="ECO:0000313" key="5">
    <source>
        <dbReference type="Proteomes" id="UP000199167"/>
    </source>
</evidence>
<dbReference type="Gene3D" id="3.40.30.10">
    <property type="entry name" value="Glutaredoxin"/>
    <property type="match status" value="1"/>
</dbReference>
<dbReference type="PROSITE" id="PS50405">
    <property type="entry name" value="GST_CTER"/>
    <property type="match status" value="1"/>
</dbReference>
<dbReference type="Gene3D" id="1.20.1050.10">
    <property type="match status" value="1"/>
</dbReference>
<dbReference type="OrthoDB" id="7583243at2"/>
<reference evidence="4 5" key="1">
    <citation type="submission" date="2016-10" db="EMBL/GenBank/DDBJ databases">
        <authorList>
            <person name="de Groot N.N."/>
        </authorList>
    </citation>
    <scope>NUCLEOTIDE SEQUENCE [LARGE SCALE GENOMIC DNA]</scope>
    <source>
        <strain evidence="4 5">DSM 17925</strain>
    </source>
</reference>
<feature type="domain" description="GST C-terminal" evidence="3">
    <location>
        <begin position="85"/>
        <end position="206"/>
    </location>
</feature>
<dbReference type="InterPro" id="IPR036249">
    <property type="entry name" value="Thioredoxin-like_sf"/>
</dbReference>
<dbReference type="Pfam" id="PF02798">
    <property type="entry name" value="GST_N"/>
    <property type="match status" value="1"/>
</dbReference>
<evidence type="ECO:0000256" key="1">
    <source>
        <dbReference type="SAM" id="SignalP"/>
    </source>
</evidence>
<name>A0A1I0MJ11_9RHOB</name>
<dbReference type="RefSeq" id="WP_089988821.1">
    <property type="nucleotide sequence ID" value="NZ_FOIZ01000001.1"/>
</dbReference>
<dbReference type="CDD" id="cd03057">
    <property type="entry name" value="GST_N_Beta"/>
    <property type="match status" value="1"/>
</dbReference>
<dbReference type="InterPro" id="IPR040079">
    <property type="entry name" value="Glutathione_S-Trfase"/>
</dbReference>
<keyword evidence="1" id="KW-0732">Signal</keyword>
<evidence type="ECO:0000259" key="3">
    <source>
        <dbReference type="PROSITE" id="PS50405"/>
    </source>
</evidence>
<dbReference type="Proteomes" id="UP000199167">
    <property type="component" value="Unassembled WGS sequence"/>
</dbReference>
<keyword evidence="5" id="KW-1185">Reference proteome</keyword>